<gene>
    <name evidence="2" type="ORF">ED208_08835</name>
</gene>
<dbReference type="RefSeq" id="WP_123211516.1">
    <property type="nucleotide sequence ID" value="NZ_RJVO01000003.1"/>
</dbReference>
<sequence>MPVPTSALKLVASLGLLVGLSACASRQVAEQLPFSDALIQDYGLGETHKQRLQYYLSSPITLARSSATSVRGIADGRLVDRGQRAIDKLEVPAQAPGVVVGSGANWLAVSFEAGSYLYFVSGQAEIQSPYRRESRLPDRYYLYAPDWDGRAGTVKVGNISYQALGQSMDAYLLVDRESLHQTESQGRVLSGRLLEQSRY</sequence>
<reference evidence="2 3" key="1">
    <citation type="submission" date="2018-10" db="EMBL/GenBank/DDBJ databases">
        <authorList>
            <person name="Chen W.-M."/>
        </authorList>
    </citation>
    <scope>NUCLEOTIDE SEQUENCE [LARGE SCALE GENOMIC DNA]</scope>
    <source>
        <strain evidence="2 3">THS-13</strain>
    </source>
</reference>
<dbReference type="EMBL" id="RJVO01000003">
    <property type="protein sequence ID" value="ROH91061.1"/>
    <property type="molecule type" value="Genomic_DNA"/>
</dbReference>
<dbReference type="Proteomes" id="UP000282106">
    <property type="component" value="Unassembled WGS sequence"/>
</dbReference>
<dbReference type="AlphaFoldDB" id="A0A3N0VEE2"/>
<keyword evidence="3" id="KW-1185">Reference proteome</keyword>
<evidence type="ECO:0000313" key="2">
    <source>
        <dbReference type="EMBL" id="ROH91061.1"/>
    </source>
</evidence>
<comment type="caution">
    <text evidence="2">The sequence shown here is derived from an EMBL/GenBank/DDBJ whole genome shotgun (WGS) entry which is preliminary data.</text>
</comment>
<evidence type="ECO:0000313" key="3">
    <source>
        <dbReference type="Proteomes" id="UP000282106"/>
    </source>
</evidence>
<feature type="signal peptide" evidence="1">
    <location>
        <begin position="1"/>
        <end position="24"/>
    </location>
</feature>
<protein>
    <recommendedName>
        <fullName evidence="4">Lipoprotein</fullName>
    </recommendedName>
</protein>
<proteinExistence type="predicted"/>
<evidence type="ECO:0000256" key="1">
    <source>
        <dbReference type="SAM" id="SignalP"/>
    </source>
</evidence>
<evidence type="ECO:0008006" key="4">
    <source>
        <dbReference type="Google" id="ProtNLM"/>
    </source>
</evidence>
<name>A0A3N0VEE2_9GAMM</name>
<accession>A0A3N0VEE2</accession>
<feature type="chain" id="PRO_5018116541" description="Lipoprotein" evidence="1">
    <location>
        <begin position="25"/>
        <end position="199"/>
    </location>
</feature>
<keyword evidence="1" id="KW-0732">Signal</keyword>
<dbReference type="InParanoid" id="A0A3N0VEE2"/>
<organism evidence="2 3">
    <name type="scientific">Stagnimonas aquatica</name>
    <dbReference type="NCBI Taxonomy" id="2689987"/>
    <lineage>
        <taxon>Bacteria</taxon>
        <taxon>Pseudomonadati</taxon>
        <taxon>Pseudomonadota</taxon>
        <taxon>Gammaproteobacteria</taxon>
        <taxon>Nevskiales</taxon>
        <taxon>Nevskiaceae</taxon>
        <taxon>Stagnimonas</taxon>
    </lineage>
</organism>